<reference evidence="1 2" key="1">
    <citation type="journal article" date="2019" name="Int. J. Syst. Evol. Microbiol.">
        <title>The Global Catalogue of Microorganisms (GCM) 10K type strain sequencing project: providing services to taxonomists for standard genome sequencing and annotation.</title>
        <authorList>
            <consortium name="The Broad Institute Genomics Platform"/>
            <consortium name="The Broad Institute Genome Sequencing Center for Infectious Disease"/>
            <person name="Wu L."/>
            <person name="Ma J."/>
        </authorList>
    </citation>
    <scope>NUCLEOTIDE SEQUENCE [LARGE SCALE GENOMIC DNA]</scope>
    <source>
        <strain evidence="1 2">JCM 14942</strain>
    </source>
</reference>
<comment type="caution">
    <text evidence="1">The sequence shown here is derived from an EMBL/GenBank/DDBJ whole genome shotgun (WGS) entry which is preliminary data.</text>
</comment>
<evidence type="ECO:0000313" key="2">
    <source>
        <dbReference type="Proteomes" id="UP001500842"/>
    </source>
</evidence>
<dbReference type="RefSeq" id="WP_181411171.1">
    <property type="nucleotide sequence ID" value="NZ_BAAAOR010000007.1"/>
</dbReference>
<dbReference type="Gene3D" id="1.10.10.10">
    <property type="entry name" value="Winged helix-like DNA-binding domain superfamily/Winged helix DNA-binding domain"/>
    <property type="match status" value="1"/>
</dbReference>
<name>A0ABN1ZYN2_9ACTN</name>
<dbReference type="EMBL" id="BAAAOR010000007">
    <property type="protein sequence ID" value="GAA1507594.1"/>
    <property type="molecule type" value="Genomic_DNA"/>
</dbReference>
<protein>
    <recommendedName>
        <fullName evidence="3">MarR family transcriptional regulator</fullName>
    </recommendedName>
</protein>
<dbReference type="InterPro" id="IPR036388">
    <property type="entry name" value="WH-like_DNA-bd_sf"/>
</dbReference>
<organism evidence="1 2">
    <name type="scientific">Nocardioides humi</name>
    <dbReference type="NCBI Taxonomy" id="449461"/>
    <lineage>
        <taxon>Bacteria</taxon>
        <taxon>Bacillati</taxon>
        <taxon>Actinomycetota</taxon>
        <taxon>Actinomycetes</taxon>
        <taxon>Propionibacteriales</taxon>
        <taxon>Nocardioidaceae</taxon>
        <taxon>Nocardioides</taxon>
    </lineage>
</organism>
<evidence type="ECO:0008006" key="3">
    <source>
        <dbReference type="Google" id="ProtNLM"/>
    </source>
</evidence>
<dbReference type="Proteomes" id="UP001500842">
    <property type="component" value="Unassembled WGS sequence"/>
</dbReference>
<accession>A0ABN1ZYN2</accession>
<sequence>MTALPLGPQLIGQTEKSLSALLDRALDGRLTEPQWVTLRLAHVLEDETGADAGTDAGLAAAVADRARFADAPALVDGLVAAGLLTAGRPTPAGRQLVAAIQARIALAADPIWQDLDPADVAAASRVLNEVLGRARAVLAGPRAASHPR</sequence>
<proteinExistence type="predicted"/>
<keyword evidence="2" id="KW-1185">Reference proteome</keyword>
<evidence type="ECO:0000313" key="1">
    <source>
        <dbReference type="EMBL" id="GAA1507594.1"/>
    </source>
</evidence>
<gene>
    <name evidence="1" type="ORF">GCM10009788_09510</name>
</gene>